<sequence>MSLENFILLFLIFFSQLVLKSAQDSFAPGCPSFTGGKLGAVVFPFSNINNPECGLAVMNCTGPQVRVQFNKHGKWYDVHDFDYGVSTIKIHDQDLQSEPM</sequence>
<evidence type="ECO:0000256" key="1">
    <source>
        <dbReference type="SAM" id="SignalP"/>
    </source>
</evidence>
<feature type="chain" id="PRO_5029459858" evidence="1">
    <location>
        <begin position="23"/>
        <end position="100"/>
    </location>
</feature>
<proteinExistence type="predicted"/>
<evidence type="ECO:0000313" key="2">
    <source>
        <dbReference type="EMBL" id="KAF5193740.1"/>
    </source>
</evidence>
<gene>
    <name evidence="2" type="ORF">FRX31_016675</name>
</gene>
<protein>
    <submittedName>
        <fullName evidence="2">Uncharacterized protein</fullName>
    </submittedName>
</protein>
<feature type="signal peptide" evidence="1">
    <location>
        <begin position="1"/>
        <end position="22"/>
    </location>
</feature>
<dbReference type="OrthoDB" id="4062651at2759"/>
<name>A0A7J6WAV4_THATH</name>
<keyword evidence="1" id="KW-0732">Signal</keyword>
<evidence type="ECO:0000313" key="3">
    <source>
        <dbReference type="Proteomes" id="UP000554482"/>
    </source>
</evidence>
<dbReference type="AlphaFoldDB" id="A0A7J6WAV4"/>
<dbReference type="EMBL" id="JABWDY010019691">
    <property type="protein sequence ID" value="KAF5193740.1"/>
    <property type="molecule type" value="Genomic_DNA"/>
</dbReference>
<accession>A0A7J6WAV4</accession>
<reference evidence="2 3" key="1">
    <citation type="submission" date="2020-06" db="EMBL/GenBank/DDBJ databases">
        <title>Transcriptomic and genomic resources for Thalictrum thalictroides and T. hernandezii: Facilitating candidate gene discovery in an emerging model plant lineage.</title>
        <authorList>
            <person name="Arias T."/>
            <person name="Riano-Pachon D.M."/>
            <person name="Di Stilio V.S."/>
        </authorList>
    </citation>
    <scope>NUCLEOTIDE SEQUENCE [LARGE SCALE GENOMIC DNA]</scope>
    <source>
        <strain evidence="3">cv. WT478/WT964</strain>
        <tissue evidence="2">Leaves</tissue>
    </source>
</reference>
<dbReference type="Proteomes" id="UP000554482">
    <property type="component" value="Unassembled WGS sequence"/>
</dbReference>
<organism evidence="2 3">
    <name type="scientific">Thalictrum thalictroides</name>
    <name type="common">Rue-anemone</name>
    <name type="synonym">Anemone thalictroides</name>
    <dbReference type="NCBI Taxonomy" id="46969"/>
    <lineage>
        <taxon>Eukaryota</taxon>
        <taxon>Viridiplantae</taxon>
        <taxon>Streptophyta</taxon>
        <taxon>Embryophyta</taxon>
        <taxon>Tracheophyta</taxon>
        <taxon>Spermatophyta</taxon>
        <taxon>Magnoliopsida</taxon>
        <taxon>Ranunculales</taxon>
        <taxon>Ranunculaceae</taxon>
        <taxon>Thalictroideae</taxon>
        <taxon>Thalictrum</taxon>
    </lineage>
</organism>
<comment type="caution">
    <text evidence="2">The sequence shown here is derived from an EMBL/GenBank/DDBJ whole genome shotgun (WGS) entry which is preliminary data.</text>
</comment>
<keyword evidence="3" id="KW-1185">Reference proteome</keyword>